<dbReference type="InterPro" id="IPR027417">
    <property type="entry name" value="P-loop_NTPase"/>
</dbReference>
<reference evidence="2 3" key="1">
    <citation type="journal article" date="2013" name="Genome Announc.">
        <title>Complete Genome Sequence of a Chinese Strain of 'Candidatus Liberibacter asiaticus'.</title>
        <authorList>
            <person name="Lin H."/>
            <person name="Han C.S."/>
            <person name="Liu B."/>
            <person name="Lou B."/>
            <person name="Bai X."/>
            <person name="Deng C."/>
            <person name="Civerolo E.L."/>
            <person name="Gupta G."/>
        </authorList>
    </citation>
    <scope>NUCLEOTIDE SEQUENCE [LARGE SCALE GENOMIC DNA]</scope>
    <source>
        <strain evidence="3">gxpsy</strain>
    </source>
</reference>
<organism evidence="2 3">
    <name type="scientific">Candidatus Liberibacter asiaticus str. gxpsy</name>
    <dbReference type="NCBI Taxonomy" id="1174529"/>
    <lineage>
        <taxon>Bacteria</taxon>
        <taxon>Pseudomonadati</taxon>
        <taxon>Pseudomonadota</taxon>
        <taxon>Alphaproteobacteria</taxon>
        <taxon>Hyphomicrobiales</taxon>
        <taxon>Rhizobiaceae</taxon>
        <taxon>Liberibacter</taxon>
    </lineage>
</organism>
<name>A0ABN4B0X5_LIBAS</name>
<feature type="domain" description="Rad50/SbcC-type AAA" evidence="1">
    <location>
        <begin position="32"/>
        <end position="92"/>
    </location>
</feature>
<protein>
    <recommendedName>
        <fullName evidence="1">Rad50/SbcC-type AAA domain-containing protein</fullName>
    </recommendedName>
</protein>
<dbReference type="EMBL" id="CP004005">
    <property type="protein sequence ID" value="AGH16922.1"/>
    <property type="molecule type" value="Genomic_DNA"/>
</dbReference>
<dbReference type="GeneID" id="93076918"/>
<dbReference type="Proteomes" id="UP000011820">
    <property type="component" value="Chromosome"/>
</dbReference>
<sequence>MTRLRKKNTCACLSKSLTSYYARKLIFKLLDIEISHFRGFTEIQKIEFADHLTIVNGQNGYGKSSLSEAIEWLFYGYTQRRKHGDSIKKRSIKTPMPMCMAVPRCKYQLK</sequence>
<evidence type="ECO:0000313" key="2">
    <source>
        <dbReference type="EMBL" id="AGH16922.1"/>
    </source>
</evidence>
<evidence type="ECO:0000259" key="1">
    <source>
        <dbReference type="Pfam" id="PF13476"/>
    </source>
</evidence>
<evidence type="ECO:0000313" key="3">
    <source>
        <dbReference type="Proteomes" id="UP000011820"/>
    </source>
</evidence>
<keyword evidence="3" id="KW-1185">Reference proteome</keyword>
<dbReference type="Gene3D" id="3.40.50.300">
    <property type="entry name" value="P-loop containing nucleotide triphosphate hydrolases"/>
    <property type="match status" value="1"/>
</dbReference>
<dbReference type="Pfam" id="PF13476">
    <property type="entry name" value="AAA_23"/>
    <property type="match status" value="1"/>
</dbReference>
<gene>
    <name evidence="2" type="ORF">WSI_02760</name>
</gene>
<dbReference type="InterPro" id="IPR038729">
    <property type="entry name" value="Rad50/SbcC_AAA"/>
</dbReference>
<proteinExistence type="predicted"/>
<dbReference type="SUPFAM" id="SSF52540">
    <property type="entry name" value="P-loop containing nucleoside triphosphate hydrolases"/>
    <property type="match status" value="1"/>
</dbReference>
<dbReference type="RefSeq" id="WP_015452519.1">
    <property type="nucleotide sequence ID" value="NC_020549.1"/>
</dbReference>
<accession>A0ABN4B0X5</accession>